<evidence type="ECO:0000313" key="1">
    <source>
        <dbReference type="EMBL" id="HBK54200.1"/>
    </source>
</evidence>
<feature type="non-terminal residue" evidence="1">
    <location>
        <position position="1"/>
    </location>
</feature>
<evidence type="ECO:0000313" key="2">
    <source>
        <dbReference type="Proteomes" id="UP000263273"/>
    </source>
</evidence>
<gene>
    <name evidence="1" type="ORF">DDZ44_09720</name>
</gene>
<organism evidence="1 2">
    <name type="scientific">Syntrophomonas wolfei</name>
    <dbReference type="NCBI Taxonomy" id="863"/>
    <lineage>
        <taxon>Bacteria</taxon>
        <taxon>Bacillati</taxon>
        <taxon>Bacillota</taxon>
        <taxon>Clostridia</taxon>
        <taxon>Eubacteriales</taxon>
        <taxon>Syntrophomonadaceae</taxon>
        <taxon>Syntrophomonas</taxon>
    </lineage>
</organism>
<dbReference type="Proteomes" id="UP000263273">
    <property type="component" value="Unassembled WGS sequence"/>
</dbReference>
<accession>A0A354YXY1</accession>
<name>A0A354YXY1_9FIRM</name>
<protein>
    <submittedName>
        <fullName evidence="1">Chemotaxis protein</fullName>
    </submittedName>
</protein>
<dbReference type="AlphaFoldDB" id="A0A354YXY1"/>
<comment type="caution">
    <text evidence="1">The sequence shown here is derived from an EMBL/GenBank/DDBJ whole genome shotgun (WGS) entry which is preliminary data.</text>
</comment>
<proteinExistence type="predicted"/>
<reference evidence="1 2" key="1">
    <citation type="journal article" date="2018" name="Nat. Biotechnol.">
        <title>A standardized bacterial taxonomy based on genome phylogeny substantially revises the tree of life.</title>
        <authorList>
            <person name="Parks D.H."/>
            <person name="Chuvochina M."/>
            <person name="Waite D.W."/>
            <person name="Rinke C."/>
            <person name="Skarshewski A."/>
            <person name="Chaumeil P.A."/>
            <person name="Hugenholtz P."/>
        </authorList>
    </citation>
    <scope>NUCLEOTIDE SEQUENCE [LARGE SCALE GENOMIC DNA]</scope>
    <source>
        <strain evidence="1">UBA10948</strain>
    </source>
</reference>
<feature type="non-terminal residue" evidence="1">
    <location>
        <position position="46"/>
    </location>
</feature>
<dbReference type="EMBL" id="DNZF01000210">
    <property type="protein sequence ID" value="HBK54200.1"/>
    <property type="molecule type" value="Genomic_DNA"/>
</dbReference>
<sequence>LASNLQNAADKLRSHTDDMARVMQQIATSAGEINITESKLADIIKS</sequence>